<dbReference type="PANTHER" id="PTHR33219">
    <property type="entry name" value="YLMG HOMOLOG PROTEIN 2, CHLOROPLASTIC"/>
    <property type="match status" value="1"/>
</dbReference>
<dbReference type="AlphaFoldDB" id="A0A1N6WHR7"/>
<evidence type="ECO:0000313" key="4">
    <source>
        <dbReference type="Proteomes" id="UP000186400"/>
    </source>
</evidence>
<organism evidence="3 4">
    <name type="scientific">Alkalispirochaeta americana</name>
    <dbReference type="NCBI Taxonomy" id="159291"/>
    <lineage>
        <taxon>Bacteria</taxon>
        <taxon>Pseudomonadati</taxon>
        <taxon>Spirochaetota</taxon>
        <taxon>Spirochaetia</taxon>
        <taxon>Spirochaetales</taxon>
        <taxon>Spirochaetaceae</taxon>
        <taxon>Alkalispirochaeta</taxon>
    </lineage>
</organism>
<keyword evidence="4" id="KW-1185">Reference proteome</keyword>
<feature type="transmembrane region" description="Helical" evidence="2">
    <location>
        <begin position="65"/>
        <end position="82"/>
    </location>
</feature>
<evidence type="ECO:0000313" key="3">
    <source>
        <dbReference type="EMBL" id="SIQ89649.1"/>
    </source>
</evidence>
<proteinExistence type="inferred from homology"/>
<evidence type="ECO:0000256" key="2">
    <source>
        <dbReference type="SAM" id="Phobius"/>
    </source>
</evidence>
<reference evidence="3 4" key="1">
    <citation type="submission" date="2017-01" db="EMBL/GenBank/DDBJ databases">
        <authorList>
            <person name="Mah S.A."/>
            <person name="Swanson W.J."/>
            <person name="Moy G.W."/>
            <person name="Vacquier V.D."/>
        </authorList>
    </citation>
    <scope>NUCLEOTIDE SEQUENCE [LARGE SCALE GENOMIC DNA]</scope>
    <source>
        <strain evidence="3 4">ASpG1</strain>
    </source>
</reference>
<dbReference type="Pfam" id="PF02325">
    <property type="entry name" value="CCB3_YggT"/>
    <property type="match status" value="1"/>
</dbReference>
<dbReference type="STRING" id="159291.SAMN05920897_11774"/>
<protein>
    <submittedName>
        <fullName evidence="3">YggT family protein</fullName>
    </submittedName>
</protein>
<keyword evidence="2" id="KW-0812">Transmembrane</keyword>
<keyword evidence="2" id="KW-1133">Transmembrane helix</keyword>
<dbReference type="EMBL" id="FTMS01000017">
    <property type="protein sequence ID" value="SIQ89649.1"/>
    <property type="molecule type" value="Genomic_DNA"/>
</dbReference>
<dbReference type="PANTHER" id="PTHR33219:SF14">
    <property type="entry name" value="PROTEIN COFACTOR ASSEMBLY OF COMPLEX C SUBUNIT B CCB3, CHLOROPLASTIC-RELATED"/>
    <property type="match status" value="1"/>
</dbReference>
<sequence length="197" mass="22210">MIQPIARVASSLLSLYMMVIFIRIIMTWFRGVHYGRAYLFLTSITDPYLDWFRRNTPVRLGMMDFSPVVGILALGFAQNILTEVAHTGTVTMSFLLLVIVSSVWSVVSFFFTIFLILGLIRLAGILAGLDTGGGRFWIVIEQILNPVLQVVVRPFLRGRFTNYRDSLLIYCGVLLAVLVGGRFLLRFILALIGQIPF</sequence>
<gene>
    <name evidence="3" type="ORF">SAMN05920897_11774</name>
</gene>
<feature type="transmembrane region" description="Helical" evidence="2">
    <location>
        <begin position="94"/>
        <end position="124"/>
    </location>
</feature>
<dbReference type="InterPro" id="IPR003425">
    <property type="entry name" value="CCB3/YggT"/>
</dbReference>
<keyword evidence="2" id="KW-0472">Membrane</keyword>
<feature type="transmembrane region" description="Helical" evidence="2">
    <location>
        <begin position="136"/>
        <end position="156"/>
    </location>
</feature>
<dbReference type="GO" id="GO:0016020">
    <property type="term" value="C:membrane"/>
    <property type="evidence" value="ECO:0007669"/>
    <property type="project" value="InterPro"/>
</dbReference>
<name>A0A1N6WHR7_9SPIO</name>
<feature type="transmembrane region" description="Helical" evidence="2">
    <location>
        <begin position="12"/>
        <end position="29"/>
    </location>
</feature>
<dbReference type="Proteomes" id="UP000186400">
    <property type="component" value="Unassembled WGS sequence"/>
</dbReference>
<evidence type="ECO:0000256" key="1">
    <source>
        <dbReference type="ARBA" id="ARBA00010894"/>
    </source>
</evidence>
<comment type="similarity">
    <text evidence="1">Belongs to the YggT family.</text>
</comment>
<feature type="transmembrane region" description="Helical" evidence="2">
    <location>
        <begin position="168"/>
        <end position="192"/>
    </location>
</feature>
<accession>A0A1N6WHR7</accession>